<feature type="domain" description="HTH cro/C1-type" evidence="2">
    <location>
        <begin position="22"/>
        <end position="66"/>
    </location>
</feature>
<dbReference type="Pfam" id="PF01381">
    <property type="entry name" value="HTH_3"/>
    <property type="match status" value="1"/>
</dbReference>
<dbReference type="PROSITE" id="PS50943">
    <property type="entry name" value="HTH_CROC1"/>
    <property type="match status" value="1"/>
</dbReference>
<dbReference type="InterPro" id="IPR010982">
    <property type="entry name" value="Lambda_DNA-bd_dom_sf"/>
</dbReference>
<evidence type="ECO:0000256" key="1">
    <source>
        <dbReference type="SAM" id="MobiDB-lite"/>
    </source>
</evidence>
<sequence length="160" mass="18045">MKFRVKYMDISNRLLQIVDYVNITANAFAAKIGVSQPRFRNYLNGRAPDYDTLSQICKTFVMIDERWLLTGEGEMLKKSTNDSLAATSVIYKSDPRDAEILLANKETIETQKKLIMSLEQRIRELERGSSLSKTSGFIAAQSVDTTTPSQTGAKAKRQNK</sequence>
<protein>
    <submittedName>
        <fullName evidence="3">SOS-response transcriptional repressor</fullName>
    </submittedName>
</protein>
<name>A0A8S5NBV4_9CAUD</name>
<reference evidence="3" key="1">
    <citation type="journal article" date="2021" name="Proc. Natl. Acad. Sci. U.S.A.">
        <title>A Catalog of Tens of Thousands of Viruses from Human Metagenomes Reveals Hidden Associations with Chronic Diseases.</title>
        <authorList>
            <person name="Tisza M.J."/>
            <person name="Buck C.B."/>
        </authorList>
    </citation>
    <scope>NUCLEOTIDE SEQUENCE</scope>
    <source>
        <strain evidence="3">Ct9MV2</strain>
    </source>
</reference>
<organism evidence="3">
    <name type="scientific">Myoviridae sp. ct9MV2</name>
    <dbReference type="NCBI Taxonomy" id="2826625"/>
    <lineage>
        <taxon>Viruses</taxon>
        <taxon>Duplodnaviria</taxon>
        <taxon>Heunggongvirae</taxon>
        <taxon>Uroviricota</taxon>
        <taxon>Caudoviricetes</taxon>
    </lineage>
</organism>
<dbReference type="CDD" id="cd00093">
    <property type="entry name" value="HTH_XRE"/>
    <property type="match status" value="1"/>
</dbReference>
<feature type="region of interest" description="Disordered" evidence="1">
    <location>
        <begin position="137"/>
        <end position="160"/>
    </location>
</feature>
<dbReference type="Gene3D" id="1.10.260.40">
    <property type="entry name" value="lambda repressor-like DNA-binding domains"/>
    <property type="match status" value="1"/>
</dbReference>
<evidence type="ECO:0000313" key="3">
    <source>
        <dbReference type="EMBL" id="DAD92317.1"/>
    </source>
</evidence>
<evidence type="ECO:0000259" key="2">
    <source>
        <dbReference type="PROSITE" id="PS50943"/>
    </source>
</evidence>
<dbReference type="InterPro" id="IPR001387">
    <property type="entry name" value="Cro/C1-type_HTH"/>
</dbReference>
<proteinExistence type="predicted"/>
<dbReference type="EMBL" id="BK015132">
    <property type="protein sequence ID" value="DAD92317.1"/>
    <property type="molecule type" value="Genomic_DNA"/>
</dbReference>
<dbReference type="GO" id="GO:0003677">
    <property type="term" value="F:DNA binding"/>
    <property type="evidence" value="ECO:0007669"/>
    <property type="project" value="InterPro"/>
</dbReference>
<feature type="compositionally biased region" description="Polar residues" evidence="1">
    <location>
        <begin position="142"/>
        <end position="152"/>
    </location>
</feature>
<dbReference type="SUPFAM" id="SSF47413">
    <property type="entry name" value="lambda repressor-like DNA-binding domains"/>
    <property type="match status" value="1"/>
</dbReference>
<accession>A0A8S5NBV4</accession>